<evidence type="ECO:0000313" key="4">
    <source>
        <dbReference type="Proteomes" id="UP000515121"/>
    </source>
</evidence>
<name>A0A6P5YJP2_DURZI</name>
<evidence type="ECO:0000256" key="2">
    <source>
        <dbReference type="SAM" id="Phobius"/>
    </source>
</evidence>
<dbReference type="Proteomes" id="UP000515121">
    <property type="component" value="Unplaced"/>
</dbReference>
<dbReference type="PANTHER" id="PTHR47662:SF1">
    <property type="entry name" value="RING-TYPE DOMAIN-CONTAINING PROTEIN"/>
    <property type="match status" value="1"/>
</dbReference>
<protein>
    <submittedName>
        <fullName evidence="5">Uncharacterized protein LOC111292567</fullName>
    </submittedName>
</protein>
<sequence>MAALSEFFSRLYTMTIVFFTLLVLEVVMLIRSITCGVCDSGKRLITTTQYLKFIEEKNPTIRYSRRSSRVDDQSNECAVCLSELEEGETVRKLKCKHTFHKDCLDRWLQQYRATCPLCRTKVLPDEIVAKYHSHRLQDQVEYDESDEEMIFLLSALHGLLSFNNLLWLTEAQILGKVFNLMKIEHLGFNVLVPNSLDWKMNREFCTVPNCQYLVLGMKIYERGVEALMQFLTLINKQCKAFKQIPS</sequence>
<dbReference type="FunFam" id="3.30.40.10:FF:000388">
    <property type="entry name" value="Putative RING zinc finger domain superfamily protein"/>
    <property type="match status" value="1"/>
</dbReference>
<dbReference type="PANTHER" id="PTHR47662">
    <property type="entry name" value="RING-TYPE DOMAIN-CONTAINING PROTEIN"/>
    <property type="match status" value="1"/>
</dbReference>
<keyword evidence="2" id="KW-0812">Transmembrane</keyword>
<dbReference type="SUPFAM" id="SSF57850">
    <property type="entry name" value="RING/U-box"/>
    <property type="match status" value="1"/>
</dbReference>
<evidence type="ECO:0000256" key="1">
    <source>
        <dbReference type="PROSITE-ProRule" id="PRU00175"/>
    </source>
</evidence>
<gene>
    <name evidence="5" type="primary">LOC111292567</name>
</gene>
<proteinExistence type="predicted"/>
<organism evidence="4 5">
    <name type="scientific">Durio zibethinus</name>
    <name type="common">Durian</name>
    <dbReference type="NCBI Taxonomy" id="66656"/>
    <lineage>
        <taxon>Eukaryota</taxon>
        <taxon>Viridiplantae</taxon>
        <taxon>Streptophyta</taxon>
        <taxon>Embryophyta</taxon>
        <taxon>Tracheophyta</taxon>
        <taxon>Spermatophyta</taxon>
        <taxon>Magnoliopsida</taxon>
        <taxon>eudicotyledons</taxon>
        <taxon>Gunneridae</taxon>
        <taxon>Pentapetalae</taxon>
        <taxon>rosids</taxon>
        <taxon>malvids</taxon>
        <taxon>Malvales</taxon>
        <taxon>Malvaceae</taxon>
        <taxon>Helicteroideae</taxon>
        <taxon>Durio</taxon>
    </lineage>
</organism>
<dbReference type="GO" id="GO:0008270">
    <property type="term" value="F:zinc ion binding"/>
    <property type="evidence" value="ECO:0007669"/>
    <property type="project" value="UniProtKB-KW"/>
</dbReference>
<dbReference type="InterPro" id="IPR001841">
    <property type="entry name" value="Znf_RING"/>
</dbReference>
<evidence type="ECO:0000259" key="3">
    <source>
        <dbReference type="PROSITE" id="PS50089"/>
    </source>
</evidence>
<evidence type="ECO:0000313" key="5">
    <source>
        <dbReference type="RefSeq" id="XP_022740743.1"/>
    </source>
</evidence>
<keyword evidence="1" id="KW-0863">Zinc-finger</keyword>
<dbReference type="RefSeq" id="XP_022740743.1">
    <property type="nucleotide sequence ID" value="XM_022885008.1"/>
</dbReference>
<reference evidence="5" key="1">
    <citation type="submission" date="2025-08" db="UniProtKB">
        <authorList>
            <consortium name="RefSeq"/>
        </authorList>
    </citation>
    <scope>IDENTIFICATION</scope>
    <source>
        <tissue evidence="5">Fruit stalk</tissue>
    </source>
</reference>
<keyword evidence="1" id="KW-0479">Metal-binding</keyword>
<dbReference type="Gene3D" id="3.30.40.10">
    <property type="entry name" value="Zinc/RING finger domain, C3HC4 (zinc finger)"/>
    <property type="match status" value="1"/>
</dbReference>
<feature type="transmembrane region" description="Helical" evidence="2">
    <location>
        <begin position="12"/>
        <end position="30"/>
    </location>
</feature>
<keyword evidence="2" id="KW-0472">Membrane</keyword>
<keyword evidence="2" id="KW-1133">Transmembrane helix</keyword>
<dbReference type="GeneID" id="111292567"/>
<dbReference type="AlphaFoldDB" id="A0A6P5YJP2"/>
<keyword evidence="1" id="KW-0862">Zinc</keyword>
<dbReference type="CDD" id="cd16461">
    <property type="entry name" value="RING-H2_EL5-like"/>
    <property type="match status" value="1"/>
</dbReference>
<dbReference type="KEGG" id="dzi:111292567"/>
<keyword evidence="4" id="KW-1185">Reference proteome</keyword>
<accession>A0A6P5YJP2</accession>
<dbReference type="InterPro" id="IPR013083">
    <property type="entry name" value="Znf_RING/FYVE/PHD"/>
</dbReference>
<dbReference type="OrthoDB" id="8062037at2759"/>
<feature type="domain" description="RING-type" evidence="3">
    <location>
        <begin position="77"/>
        <end position="119"/>
    </location>
</feature>
<dbReference type="PROSITE" id="PS50089">
    <property type="entry name" value="ZF_RING_2"/>
    <property type="match status" value="1"/>
</dbReference>
<dbReference type="Pfam" id="PF13639">
    <property type="entry name" value="zf-RING_2"/>
    <property type="match status" value="1"/>
</dbReference>
<dbReference type="SMART" id="SM00184">
    <property type="entry name" value="RING"/>
    <property type="match status" value="1"/>
</dbReference>